<dbReference type="AlphaFoldDB" id="A0A835MGI8"/>
<dbReference type="Proteomes" id="UP000631114">
    <property type="component" value="Unassembled WGS sequence"/>
</dbReference>
<proteinExistence type="predicted"/>
<feature type="compositionally biased region" description="Polar residues" evidence="1">
    <location>
        <begin position="1"/>
        <end position="11"/>
    </location>
</feature>
<sequence>MRGTKARTNFVYSDMPPGSSVTSLISPDEPPQHDFSALFDIPVPPQQGNSSTQPFFGQDCDDLYHFSGGEEPWIPAETLSQQHQQEPHSVMVNSSAGYDDEIQLPPLPFDIYNFSSNDMGQGEWLDTSCFTGLEEQSTGLAASYFGFDSSSEYVHSPLFGQMPPVSDSVPGVVDHLDLGSSAYFF</sequence>
<gene>
    <name evidence="2" type="ORF">IFM89_035134</name>
</gene>
<protein>
    <submittedName>
        <fullName evidence="2">Uncharacterized protein</fullName>
    </submittedName>
</protein>
<feature type="region of interest" description="Disordered" evidence="1">
    <location>
        <begin position="1"/>
        <end position="26"/>
    </location>
</feature>
<evidence type="ECO:0000256" key="1">
    <source>
        <dbReference type="SAM" id="MobiDB-lite"/>
    </source>
</evidence>
<accession>A0A835MGI8</accession>
<name>A0A835MGI8_9MAGN</name>
<dbReference type="EMBL" id="JADFTS010000002">
    <property type="protein sequence ID" value="KAF9622901.1"/>
    <property type="molecule type" value="Genomic_DNA"/>
</dbReference>
<reference evidence="2 3" key="1">
    <citation type="submission" date="2020-10" db="EMBL/GenBank/DDBJ databases">
        <title>The Coptis chinensis genome and diversification of protoberbering-type alkaloids.</title>
        <authorList>
            <person name="Wang B."/>
            <person name="Shu S."/>
            <person name="Song C."/>
            <person name="Liu Y."/>
        </authorList>
    </citation>
    <scope>NUCLEOTIDE SEQUENCE [LARGE SCALE GENOMIC DNA]</scope>
    <source>
        <strain evidence="2">HL-2020</strain>
        <tissue evidence="2">Leaf</tissue>
    </source>
</reference>
<comment type="caution">
    <text evidence="2">The sequence shown here is derived from an EMBL/GenBank/DDBJ whole genome shotgun (WGS) entry which is preliminary data.</text>
</comment>
<organism evidence="2 3">
    <name type="scientific">Coptis chinensis</name>
    <dbReference type="NCBI Taxonomy" id="261450"/>
    <lineage>
        <taxon>Eukaryota</taxon>
        <taxon>Viridiplantae</taxon>
        <taxon>Streptophyta</taxon>
        <taxon>Embryophyta</taxon>
        <taxon>Tracheophyta</taxon>
        <taxon>Spermatophyta</taxon>
        <taxon>Magnoliopsida</taxon>
        <taxon>Ranunculales</taxon>
        <taxon>Ranunculaceae</taxon>
        <taxon>Coptidoideae</taxon>
        <taxon>Coptis</taxon>
    </lineage>
</organism>
<dbReference type="OrthoDB" id="780830at2759"/>
<evidence type="ECO:0000313" key="2">
    <source>
        <dbReference type="EMBL" id="KAF9622901.1"/>
    </source>
</evidence>
<keyword evidence="3" id="KW-1185">Reference proteome</keyword>
<evidence type="ECO:0000313" key="3">
    <source>
        <dbReference type="Proteomes" id="UP000631114"/>
    </source>
</evidence>